<dbReference type="AlphaFoldDB" id="A0A3S1B3Y1"/>
<feature type="signal peptide" evidence="1">
    <location>
        <begin position="1"/>
        <end position="28"/>
    </location>
</feature>
<accession>A0A3S1B3Y1</accession>
<keyword evidence="1" id="KW-0732">Signal</keyword>
<sequence length="267" mass="29237">MKTGRRPDSLLKFLFIFSCVLFSYQAVAAGKTPTQDAQTIVTKALDVTGDGKVDSISIKGVPYEQGSKFLKEIKLVVNGGKAQKVSVSLDAGYEPKLQFADFNRDGVDDVFITIPTGSSGGLVNSYAYTFLNDKAFDLTVPPPVAITGQFLDNYKAAISVPLQKTITLDVSDRKKDYERIGLYQLNGKLNEPTEVMVDPYSVLNITDIQGLGQGLKGIQRVSGAYHADGLADVSSEWVYRKGKWELLLTKTKAFTDFETTSGHKENK</sequence>
<keyword evidence="3" id="KW-1185">Reference proteome</keyword>
<dbReference type="RefSeq" id="WP_126865450.1">
    <property type="nucleotide sequence ID" value="NZ_JAUSTX010000018.1"/>
</dbReference>
<organism evidence="2 3">
    <name type="scientific">Peribacillus cavernae</name>
    <dbReference type="NCBI Taxonomy" id="1674310"/>
    <lineage>
        <taxon>Bacteria</taxon>
        <taxon>Bacillati</taxon>
        <taxon>Bacillota</taxon>
        <taxon>Bacilli</taxon>
        <taxon>Bacillales</taxon>
        <taxon>Bacillaceae</taxon>
        <taxon>Peribacillus</taxon>
    </lineage>
</organism>
<evidence type="ECO:0000313" key="3">
    <source>
        <dbReference type="Proteomes" id="UP000267430"/>
    </source>
</evidence>
<dbReference type="Proteomes" id="UP000267430">
    <property type="component" value="Unassembled WGS sequence"/>
</dbReference>
<feature type="chain" id="PRO_5018596114" description="VCBS repeat-containing protein" evidence="1">
    <location>
        <begin position="29"/>
        <end position="267"/>
    </location>
</feature>
<evidence type="ECO:0008006" key="4">
    <source>
        <dbReference type="Google" id="ProtNLM"/>
    </source>
</evidence>
<dbReference type="SUPFAM" id="SSF69318">
    <property type="entry name" value="Integrin alpha N-terminal domain"/>
    <property type="match status" value="1"/>
</dbReference>
<dbReference type="OrthoDB" id="1653343at2"/>
<protein>
    <recommendedName>
        <fullName evidence="4">VCBS repeat-containing protein</fullName>
    </recommendedName>
</protein>
<gene>
    <name evidence="2" type="ORF">ELQ35_14045</name>
</gene>
<reference evidence="2 3" key="1">
    <citation type="submission" date="2018-12" db="EMBL/GenBank/DDBJ databases">
        <title>Bacillus chawlae sp. nov., Bacillus glennii sp. nov., and Bacillus saganii sp. nov. Isolated from the Vehicle Assembly Building at Kennedy Space Center where the Viking Spacecraft were Assembled.</title>
        <authorList>
            <person name="Seuylemezian A."/>
            <person name="Vaishampayan P."/>
        </authorList>
    </citation>
    <scope>NUCLEOTIDE SEQUENCE [LARGE SCALE GENOMIC DNA]</scope>
    <source>
        <strain evidence="2 3">L5</strain>
    </source>
</reference>
<evidence type="ECO:0000313" key="2">
    <source>
        <dbReference type="EMBL" id="RUQ28027.1"/>
    </source>
</evidence>
<comment type="caution">
    <text evidence="2">The sequence shown here is derived from an EMBL/GenBank/DDBJ whole genome shotgun (WGS) entry which is preliminary data.</text>
</comment>
<evidence type="ECO:0000256" key="1">
    <source>
        <dbReference type="SAM" id="SignalP"/>
    </source>
</evidence>
<dbReference type="EMBL" id="RYZZ01000018">
    <property type="protein sequence ID" value="RUQ28027.1"/>
    <property type="molecule type" value="Genomic_DNA"/>
</dbReference>
<dbReference type="InterPro" id="IPR028994">
    <property type="entry name" value="Integrin_alpha_N"/>
</dbReference>
<name>A0A3S1B3Y1_9BACI</name>
<proteinExistence type="predicted"/>